<name>A0ABW3CMY9_9ACTN</name>
<dbReference type="Proteomes" id="UP001597083">
    <property type="component" value="Unassembled WGS sequence"/>
</dbReference>
<proteinExistence type="predicted"/>
<dbReference type="InterPro" id="IPR011990">
    <property type="entry name" value="TPR-like_helical_dom_sf"/>
</dbReference>
<protein>
    <submittedName>
        <fullName evidence="1">Tol-pal system YbgF family protein</fullName>
    </submittedName>
</protein>
<feature type="non-terminal residue" evidence="1">
    <location>
        <position position="1"/>
    </location>
</feature>
<reference evidence="2" key="1">
    <citation type="journal article" date="2019" name="Int. J. Syst. Evol. Microbiol.">
        <title>The Global Catalogue of Microorganisms (GCM) 10K type strain sequencing project: providing services to taxonomists for standard genome sequencing and annotation.</title>
        <authorList>
            <consortium name="The Broad Institute Genomics Platform"/>
            <consortium name="The Broad Institute Genome Sequencing Center for Infectious Disease"/>
            <person name="Wu L."/>
            <person name="Ma J."/>
        </authorList>
    </citation>
    <scope>NUCLEOTIDE SEQUENCE [LARGE SCALE GENOMIC DNA]</scope>
    <source>
        <strain evidence="2">JCM 31696</strain>
    </source>
</reference>
<organism evidence="1 2">
    <name type="scientific">Actinomadura adrarensis</name>
    <dbReference type="NCBI Taxonomy" id="1819600"/>
    <lineage>
        <taxon>Bacteria</taxon>
        <taxon>Bacillati</taxon>
        <taxon>Actinomycetota</taxon>
        <taxon>Actinomycetes</taxon>
        <taxon>Streptosporangiales</taxon>
        <taxon>Thermomonosporaceae</taxon>
        <taxon>Actinomadura</taxon>
    </lineage>
</organism>
<comment type="caution">
    <text evidence="1">The sequence shown here is derived from an EMBL/GenBank/DDBJ whole genome shotgun (WGS) entry which is preliminary data.</text>
</comment>
<sequence length="206" mass="22902">ARPGGTEQEPPITESQVAELGERVQVLLDAERFVEALDLLDAARGRAEDPELIYDLSLRLAMARFFAGSFSAAAQLFAEVGALAAVRYGEDDQDVAVTRYYLAQCRDELGDISGALEAFRDVAEAAFDPSDKGAVDRHLDALWSLMRLYAVTRRRDRLFEAAERMEKGIRRYRPNDAEPMLAELRAYLARLMRLLDSDGEADPTGS</sequence>
<evidence type="ECO:0000313" key="2">
    <source>
        <dbReference type="Proteomes" id="UP001597083"/>
    </source>
</evidence>
<keyword evidence="2" id="KW-1185">Reference proteome</keyword>
<evidence type="ECO:0000313" key="1">
    <source>
        <dbReference type="EMBL" id="MFD0855157.1"/>
    </source>
</evidence>
<gene>
    <name evidence="1" type="ORF">ACFQ07_23155</name>
</gene>
<accession>A0ABW3CMY9</accession>
<dbReference type="EMBL" id="JBHTIR010003410">
    <property type="protein sequence ID" value="MFD0855157.1"/>
    <property type="molecule type" value="Genomic_DNA"/>
</dbReference>
<dbReference type="Gene3D" id="1.25.40.10">
    <property type="entry name" value="Tetratricopeptide repeat domain"/>
    <property type="match status" value="1"/>
</dbReference>
<dbReference type="SUPFAM" id="SSF48452">
    <property type="entry name" value="TPR-like"/>
    <property type="match status" value="1"/>
</dbReference>